<evidence type="ECO:0000256" key="5">
    <source>
        <dbReference type="ARBA" id="ARBA00022801"/>
    </source>
</evidence>
<feature type="binding site" evidence="6">
    <location>
        <position position="235"/>
    </location>
    <ligand>
        <name>a divalent metal cation</name>
        <dbReference type="ChEBI" id="CHEBI:60240"/>
        <label>1</label>
    </ligand>
</feature>
<comment type="caution">
    <text evidence="6">Lacks conserved residue(s) required for the propagation of feature annotation.</text>
</comment>
<dbReference type="HOGENOM" id="CLU_015857_0_1_7"/>
<dbReference type="AlphaFoldDB" id="C6BWL5"/>
<evidence type="ECO:0000313" key="9">
    <source>
        <dbReference type="EMBL" id="ACS80295.1"/>
    </source>
</evidence>
<dbReference type="PRINTS" id="PR00599">
    <property type="entry name" value="MAPEPTIDASE"/>
</dbReference>
<dbReference type="SUPFAM" id="SSF55920">
    <property type="entry name" value="Creatinase/aminopeptidase"/>
    <property type="match status" value="1"/>
</dbReference>
<feature type="domain" description="Peptidase M24" evidence="8">
    <location>
        <begin position="11"/>
        <end position="242"/>
    </location>
</feature>
<evidence type="ECO:0000256" key="2">
    <source>
        <dbReference type="ARBA" id="ARBA00022438"/>
    </source>
</evidence>
<dbReference type="InterPro" id="IPR001714">
    <property type="entry name" value="Pept_M24_MAP"/>
</dbReference>
<dbReference type="EMBL" id="CP001649">
    <property type="protein sequence ID" value="ACS80295.1"/>
    <property type="molecule type" value="Genomic_DNA"/>
</dbReference>
<evidence type="ECO:0000256" key="6">
    <source>
        <dbReference type="HAMAP-Rule" id="MF_01974"/>
    </source>
</evidence>
<dbReference type="GO" id="GO:0004239">
    <property type="term" value="F:initiator methionyl aminopeptidase activity"/>
    <property type="evidence" value="ECO:0007669"/>
    <property type="project" value="UniProtKB-UniRule"/>
</dbReference>
<dbReference type="GO" id="GO:0070006">
    <property type="term" value="F:metalloaminopeptidase activity"/>
    <property type="evidence" value="ECO:0007669"/>
    <property type="project" value="UniProtKB-UniRule"/>
</dbReference>
<protein>
    <recommendedName>
        <fullName evidence="6 7">Methionine aminopeptidase</fullName>
        <shortName evidence="6">MAP</shortName>
        <shortName evidence="6">MetAP</shortName>
        <ecNumber evidence="6 7">3.4.11.18</ecNumber>
    </recommendedName>
    <alternativeName>
        <fullName evidence="6">Peptidase M</fullName>
    </alternativeName>
</protein>
<keyword evidence="5 6" id="KW-0378">Hydrolase</keyword>
<evidence type="ECO:0000313" key="10">
    <source>
        <dbReference type="Proteomes" id="UP000002601"/>
    </source>
</evidence>
<dbReference type="STRING" id="526222.Desal_2239"/>
<feature type="binding site" evidence="6">
    <location>
        <position position="107"/>
    </location>
    <ligand>
        <name>a divalent metal cation</name>
        <dbReference type="ChEBI" id="CHEBI:60240"/>
        <label>1</label>
    </ligand>
</feature>
<feature type="binding site" evidence="6">
    <location>
        <position position="107"/>
    </location>
    <ligand>
        <name>a divalent metal cation</name>
        <dbReference type="ChEBI" id="CHEBI:60240"/>
        <label>2</label>
        <note>catalytic</note>
    </ligand>
</feature>
<dbReference type="RefSeq" id="WP_015852111.1">
    <property type="nucleotide sequence ID" value="NC_012881.1"/>
</dbReference>
<comment type="similarity">
    <text evidence="6">Belongs to the peptidase M24A family. Methionine aminopeptidase type 1 subfamily.</text>
</comment>
<comment type="cofactor">
    <cofactor evidence="6">
        <name>Co(2+)</name>
        <dbReference type="ChEBI" id="CHEBI:48828"/>
    </cofactor>
    <cofactor evidence="6">
        <name>Zn(2+)</name>
        <dbReference type="ChEBI" id="CHEBI:29105"/>
    </cofactor>
    <cofactor evidence="6">
        <name>Mn(2+)</name>
        <dbReference type="ChEBI" id="CHEBI:29035"/>
    </cofactor>
    <cofactor evidence="6">
        <name>Fe(2+)</name>
        <dbReference type="ChEBI" id="CHEBI:29033"/>
    </cofactor>
    <text evidence="6">Binds 2 divalent metal cations per subunit. Has a high-affinity and a low affinity metal-binding site. The true nature of the physiological cofactor is under debate. The enzyme is active with cobalt, zinc, manganese or divalent iron ions. Most likely, methionine aminopeptidases function as mononuclear Fe(2+)-metalloproteases under physiological conditions, and the catalytically relevant metal-binding site has been assigned to the histidine-containing high-affinity site.</text>
</comment>
<dbReference type="InterPro" id="IPR002467">
    <property type="entry name" value="Pept_M24A_MAP1"/>
</dbReference>
<evidence type="ECO:0000256" key="4">
    <source>
        <dbReference type="ARBA" id="ARBA00022723"/>
    </source>
</evidence>
<dbReference type="Proteomes" id="UP000002601">
    <property type="component" value="Chromosome"/>
</dbReference>
<comment type="function">
    <text evidence="1 6">Removes the N-terminal methionine from nascent proteins. The N-terminal methionine is often cleaved when the second residue in the primary sequence is small and uncharged (Met-Ala-, Cys, Gly, Pro, Ser, Thr, or Val). Requires deformylation of the N(alpha)-formylated initiator methionine before it can be hydrolyzed.</text>
</comment>
<evidence type="ECO:0000256" key="1">
    <source>
        <dbReference type="ARBA" id="ARBA00002521"/>
    </source>
</evidence>
<keyword evidence="4 6" id="KW-0479">Metal-binding</keyword>
<evidence type="ECO:0000259" key="8">
    <source>
        <dbReference type="Pfam" id="PF00557"/>
    </source>
</evidence>
<dbReference type="EC" id="3.4.11.18" evidence="6 7"/>
<dbReference type="InterPro" id="IPR036005">
    <property type="entry name" value="Creatinase/aminopeptidase-like"/>
</dbReference>
<proteinExistence type="inferred from homology"/>
<evidence type="ECO:0000256" key="7">
    <source>
        <dbReference type="RuleBase" id="RU003653"/>
    </source>
</evidence>
<feature type="binding site" evidence="6">
    <location>
        <position position="79"/>
    </location>
    <ligand>
        <name>substrate</name>
    </ligand>
</feature>
<accession>C6BWL5</accession>
<sequence>MIIKNKKQIDLMREAGILLYKAHMVAKEMCEAGTSTEVINAEVEKFITSHGATPLFKGVPGKVPFPAGCCMSINEAIVHGIPSARKLENGDILSIDIGVRLNGWCSDCAVTHAIGEIDDEKRQLMDVTEECLRIAIKRIKPGVKWSKIAKEMSKYARNAGFSVVESLVGHGIGEGLWESPQVPNYHSRLVKDFKLKQGLVIAVEPMINAGVKTTETLKDHWTIVTKDGKPSAHFEHTIAVTANGAQVLTCGENGEGWAL</sequence>
<dbReference type="PANTHER" id="PTHR43330">
    <property type="entry name" value="METHIONINE AMINOPEPTIDASE"/>
    <property type="match status" value="1"/>
</dbReference>
<dbReference type="KEGG" id="dsa:Desal_2239"/>
<dbReference type="PANTHER" id="PTHR43330:SF27">
    <property type="entry name" value="METHIONINE AMINOPEPTIDASE"/>
    <property type="match status" value="1"/>
</dbReference>
<dbReference type="eggNOG" id="COG0024">
    <property type="taxonomic scope" value="Bacteria"/>
</dbReference>
<dbReference type="GO" id="GO:0005829">
    <property type="term" value="C:cytosol"/>
    <property type="evidence" value="ECO:0007669"/>
    <property type="project" value="TreeGrafter"/>
</dbReference>
<keyword evidence="3 6" id="KW-0645">Protease</keyword>
<feature type="binding site" evidence="6">
    <location>
        <position position="204"/>
    </location>
    <ligand>
        <name>a divalent metal cation</name>
        <dbReference type="ChEBI" id="CHEBI:60240"/>
        <label>2</label>
        <note>catalytic</note>
    </ligand>
</feature>
<name>C6BWL5_MARSD</name>
<dbReference type="InterPro" id="IPR000994">
    <property type="entry name" value="Pept_M24"/>
</dbReference>
<dbReference type="NCBIfam" id="TIGR00500">
    <property type="entry name" value="met_pdase_I"/>
    <property type="match status" value="1"/>
</dbReference>
<dbReference type="HAMAP" id="MF_01974">
    <property type="entry name" value="MetAP_1"/>
    <property type="match status" value="1"/>
</dbReference>
<comment type="catalytic activity">
    <reaction evidence="6 7">
        <text>Release of N-terminal amino acids, preferentially methionine, from peptides and arylamides.</text>
        <dbReference type="EC" id="3.4.11.18"/>
    </reaction>
</comment>
<dbReference type="CDD" id="cd01086">
    <property type="entry name" value="MetAP1"/>
    <property type="match status" value="1"/>
</dbReference>
<reference evidence="9 10" key="1">
    <citation type="submission" date="2009-06" db="EMBL/GenBank/DDBJ databases">
        <title>Complete sequence of Desulfovibrio salexigens DSM 2638.</title>
        <authorList>
            <consortium name="US DOE Joint Genome Institute"/>
            <person name="Lucas S."/>
            <person name="Copeland A."/>
            <person name="Lapidus A."/>
            <person name="Glavina del Rio T."/>
            <person name="Tice H."/>
            <person name="Bruce D."/>
            <person name="Goodwin L."/>
            <person name="Pitluck S."/>
            <person name="Munk A.C."/>
            <person name="Brettin T."/>
            <person name="Detter J.C."/>
            <person name="Han C."/>
            <person name="Tapia R."/>
            <person name="Larimer F."/>
            <person name="Land M."/>
            <person name="Hauser L."/>
            <person name="Kyrpides N."/>
            <person name="Anderson I."/>
            <person name="Wall J.D."/>
            <person name="Arkin A.P."/>
            <person name="Dehal P."/>
            <person name="Chivian D."/>
            <person name="Giles B."/>
            <person name="Hazen T.C."/>
        </authorList>
    </citation>
    <scope>NUCLEOTIDE SEQUENCE [LARGE SCALE GENOMIC DNA]</scope>
    <source>
        <strain evidence="10">ATCC 14822 / DSM 2638 / NCIMB 8403 / VKM B-1763</strain>
    </source>
</reference>
<keyword evidence="2 6" id="KW-0031">Aminopeptidase</keyword>
<comment type="subunit">
    <text evidence="6">Monomer.</text>
</comment>
<keyword evidence="10" id="KW-1185">Reference proteome</keyword>
<dbReference type="Pfam" id="PF00557">
    <property type="entry name" value="Peptidase_M24"/>
    <property type="match status" value="1"/>
</dbReference>
<dbReference type="GO" id="GO:0006508">
    <property type="term" value="P:proteolysis"/>
    <property type="evidence" value="ECO:0007669"/>
    <property type="project" value="UniProtKB-KW"/>
</dbReference>
<dbReference type="Gene3D" id="3.90.230.10">
    <property type="entry name" value="Creatinase/methionine aminopeptidase superfamily"/>
    <property type="match status" value="1"/>
</dbReference>
<evidence type="ECO:0000256" key="3">
    <source>
        <dbReference type="ARBA" id="ARBA00022670"/>
    </source>
</evidence>
<dbReference type="GO" id="GO:0046872">
    <property type="term" value="F:metal ion binding"/>
    <property type="evidence" value="ECO:0007669"/>
    <property type="project" value="UniProtKB-UniRule"/>
</dbReference>
<gene>
    <name evidence="6" type="primary">map</name>
    <name evidence="9" type="ordered locus">Desal_2239</name>
</gene>
<feature type="binding site" evidence="6">
    <location>
        <position position="170"/>
    </location>
    <ligand>
        <name>a divalent metal cation</name>
        <dbReference type="ChEBI" id="CHEBI:60240"/>
        <label>2</label>
        <note>catalytic</note>
    </ligand>
</feature>
<feature type="binding site" evidence="6">
    <location>
        <position position="235"/>
    </location>
    <ligand>
        <name>a divalent metal cation</name>
        <dbReference type="ChEBI" id="CHEBI:60240"/>
        <label>2</label>
        <note>catalytic</note>
    </ligand>
</feature>
<organism evidence="9 10">
    <name type="scientific">Maridesulfovibrio salexigens (strain ATCC 14822 / DSM 2638 / NCIMB 8403 / VKM B-1763)</name>
    <name type="common">Desulfovibrio salexigens</name>
    <dbReference type="NCBI Taxonomy" id="526222"/>
    <lineage>
        <taxon>Bacteria</taxon>
        <taxon>Pseudomonadati</taxon>
        <taxon>Thermodesulfobacteriota</taxon>
        <taxon>Desulfovibrionia</taxon>
        <taxon>Desulfovibrionales</taxon>
        <taxon>Desulfovibrionaceae</taxon>
        <taxon>Maridesulfovibrio</taxon>
    </lineage>
</organism>
<feature type="binding site" evidence="6">
    <location>
        <position position="96"/>
    </location>
    <ligand>
        <name>a divalent metal cation</name>
        <dbReference type="ChEBI" id="CHEBI:60240"/>
        <label>1</label>
    </ligand>
</feature>